<dbReference type="InterPro" id="IPR039374">
    <property type="entry name" value="SIP_fam"/>
</dbReference>
<dbReference type="InterPro" id="IPR007037">
    <property type="entry name" value="SIP_rossman_dom"/>
</dbReference>
<sequence length="291" mass="31142">MTGSAPYRLFDTRVLRVARLSPTFIRVTLGGRSLRWFAPWGLDQRIKLVLPRADGGWGDALAGEVDGLGVPEWRRLVAQEPAGARHPLRTYTPRAVRPEAREVDIDFFVHEPAGPASTWAAGAEAGDRLLLSGPDVRAQDRRHGIQWRPARPPARVLLVGDETAVPALAGIGAALPRTTTGTVLVEADDPLACPALGDLPEDVEVRLLARGGRRPGTALAEAIARWARDDSGAAAATGRDFTAWIAAESTAVAALRDAVTAHGVDPALVQAQGYWRVGRRDAPSEGILTHR</sequence>
<dbReference type="InterPro" id="IPR017938">
    <property type="entry name" value="Riboflavin_synthase-like_b-brl"/>
</dbReference>
<dbReference type="InterPro" id="IPR017927">
    <property type="entry name" value="FAD-bd_FR_type"/>
</dbReference>
<dbReference type="InterPro" id="IPR013113">
    <property type="entry name" value="SIP_FAD-bd"/>
</dbReference>
<dbReference type="Pfam" id="PF04954">
    <property type="entry name" value="SIP"/>
    <property type="match status" value="1"/>
</dbReference>
<dbReference type="SUPFAM" id="SSF63380">
    <property type="entry name" value="Riboflavin synthase domain-like"/>
    <property type="match status" value="1"/>
</dbReference>
<evidence type="ECO:0000313" key="3">
    <source>
        <dbReference type="Proteomes" id="UP000465031"/>
    </source>
</evidence>
<dbReference type="PANTHER" id="PTHR30157:SF0">
    <property type="entry name" value="NADPH-DEPENDENT FERRIC-CHELATE REDUCTASE"/>
    <property type="match status" value="1"/>
</dbReference>
<organism evidence="2 3">
    <name type="scientific">Rathayibacter tanaceti</name>
    <dbReference type="NCBI Taxonomy" id="1671680"/>
    <lineage>
        <taxon>Bacteria</taxon>
        <taxon>Bacillati</taxon>
        <taxon>Actinomycetota</taxon>
        <taxon>Actinomycetes</taxon>
        <taxon>Micrococcales</taxon>
        <taxon>Microbacteriaceae</taxon>
        <taxon>Rathayibacter</taxon>
    </lineage>
</organism>
<evidence type="ECO:0000259" key="1">
    <source>
        <dbReference type="PROSITE" id="PS51384"/>
    </source>
</evidence>
<dbReference type="InterPro" id="IPR039261">
    <property type="entry name" value="FNR_nucleotide-bd"/>
</dbReference>
<dbReference type="GO" id="GO:0016491">
    <property type="term" value="F:oxidoreductase activity"/>
    <property type="evidence" value="ECO:0007669"/>
    <property type="project" value="InterPro"/>
</dbReference>
<proteinExistence type="predicted"/>
<dbReference type="CDD" id="cd06193">
    <property type="entry name" value="siderophore_interacting"/>
    <property type="match status" value="1"/>
</dbReference>
<protein>
    <submittedName>
        <fullName evidence="2">SIP domain-containing protein</fullName>
    </submittedName>
</protein>
<dbReference type="Gene3D" id="2.40.30.10">
    <property type="entry name" value="Translation factors"/>
    <property type="match status" value="1"/>
</dbReference>
<name>A0AAE6RJ04_9MICO</name>
<accession>A0AAE6RJ04</accession>
<dbReference type="PANTHER" id="PTHR30157">
    <property type="entry name" value="FERRIC REDUCTASE, NADPH-DEPENDENT"/>
    <property type="match status" value="1"/>
</dbReference>
<dbReference type="Proteomes" id="UP000465031">
    <property type="component" value="Chromosome"/>
</dbReference>
<evidence type="ECO:0000313" key="2">
    <source>
        <dbReference type="EMBL" id="QHC54555.1"/>
    </source>
</evidence>
<dbReference type="EMBL" id="CP047186">
    <property type="protein sequence ID" value="QHC54555.1"/>
    <property type="molecule type" value="Genomic_DNA"/>
</dbReference>
<dbReference type="AlphaFoldDB" id="A0AAE6RJ04"/>
<dbReference type="Pfam" id="PF08021">
    <property type="entry name" value="FAD_binding_9"/>
    <property type="match status" value="1"/>
</dbReference>
<feature type="domain" description="FAD-binding FR-type" evidence="1">
    <location>
        <begin position="7"/>
        <end position="141"/>
    </location>
</feature>
<dbReference type="Gene3D" id="3.40.50.80">
    <property type="entry name" value="Nucleotide-binding domain of ferredoxin-NADP reductase (FNR) module"/>
    <property type="match status" value="1"/>
</dbReference>
<reference evidence="3" key="1">
    <citation type="submission" date="2019-12" db="EMBL/GenBank/DDBJ databases">
        <title>Complete and draft genome sequences of new strains and members of some known species of the genus Rathayibacter isolated from plants.</title>
        <authorList>
            <person name="Tarlachkov S.V."/>
            <person name="Starodumova I.P."/>
            <person name="Dorofeeva L.V."/>
            <person name="Prisyazhnaya N.V."/>
            <person name="Leyn S."/>
            <person name="Zlamal J."/>
            <person name="Elan M."/>
            <person name="Osterman A.L."/>
            <person name="Nadler S."/>
            <person name="Subbotin S.A."/>
            <person name="Evtushenko L.I."/>
        </authorList>
    </citation>
    <scope>NUCLEOTIDE SEQUENCE [LARGE SCALE GENOMIC DNA]</scope>
    <source>
        <strain evidence="3">VKM Ac-2761</strain>
    </source>
</reference>
<dbReference type="KEGG" id="rte:GSU10_02035"/>
<dbReference type="RefSeq" id="WP_132505693.1">
    <property type="nucleotide sequence ID" value="NZ_CP047186.1"/>
</dbReference>
<gene>
    <name evidence="2" type="ORF">GSU10_02035</name>
</gene>
<dbReference type="PROSITE" id="PS51384">
    <property type="entry name" value="FAD_FR"/>
    <property type="match status" value="1"/>
</dbReference>